<dbReference type="AlphaFoldDB" id="D6RMA2"/>
<dbReference type="EMBL" id="AACS02000004">
    <property type="protein sequence ID" value="EFI27915.1"/>
    <property type="molecule type" value="Genomic_DNA"/>
</dbReference>
<dbReference type="KEGG" id="cci:CC1G_14406"/>
<evidence type="ECO:0000313" key="1">
    <source>
        <dbReference type="EMBL" id="EFI27915.1"/>
    </source>
</evidence>
<dbReference type="VEuPathDB" id="FungiDB:CC1G_14406"/>
<organism evidence="1 2">
    <name type="scientific">Coprinopsis cinerea (strain Okayama-7 / 130 / ATCC MYA-4618 / FGSC 9003)</name>
    <name type="common">Inky cap fungus</name>
    <name type="synonym">Hormographiella aspergillata</name>
    <dbReference type="NCBI Taxonomy" id="240176"/>
    <lineage>
        <taxon>Eukaryota</taxon>
        <taxon>Fungi</taxon>
        <taxon>Dikarya</taxon>
        <taxon>Basidiomycota</taxon>
        <taxon>Agaricomycotina</taxon>
        <taxon>Agaricomycetes</taxon>
        <taxon>Agaricomycetidae</taxon>
        <taxon>Agaricales</taxon>
        <taxon>Agaricineae</taxon>
        <taxon>Psathyrellaceae</taxon>
        <taxon>Coprinopsis</taxon>
    </lineage>
</organism>
<dbReference type="HOGENOM" id="CLU_3087146_0_0_1"/>
<dbReference type="Proteomes" id="UP000001861">
    <property type="component" value="Unassembled WGS sequence"/>
</dbReference>
<dbReference type="RefSeq" id="XP_002911409.1">
    <property type="nucleotide sequence ID" value="XM_002911363.1"/>
</dbReference>
<protein>
    <submittedName>
        <fullName evidence="1">Uncharacterized protein</fullName>
    </submittedName>
</protein>
<keyword evidence="2" id="KW-1185">Reference proteome</keyword>
<reference evidence="1 2" key="1">
    <citation type="journal article" date="2010" name="Proc. Natl. Acad. Sci. U.S.A.">
        <title>Insights into evolution of multicellular fungi from the assembled chromosomes of the mushroom Coprinopsis cinerea (Coprinus cinereus).</title>
        <authorList>
            <person name="Stajich J.E."/>
            <person name="Wilke S.K."/>
            <person name="Ahren D."/>
            <person name="Au C.H."/>
            <person name="Birren B.W."/>
            <person name="Borodovsky M."/>
            <person name="Burns C."/>
            <person name="Canback B."/>
            <person name="Casselton L.A."/>
            <person name="Cheng C.K."/>
            <person name="Deng J."/>
            <person name="Dietrich F.S."/>
            <person name="Fargo D.C."/>
            <person name="Farman M.L."/>
            <person name="Gathman A.C."/>
            <person name="Goldberg J."/>
            <person name="Guigo R."/>
            <person name="Hoegger P.J."/>
            <person name="Hooker J.B."/>
            <person name="Huggins A."/>
            <person name="James T.Y."/>
            <person name="Kamada T."/>
            <person name="Kilaru S."/>
            <person name="Kodira C."/>
            <person name="Kues U."/>
            <person name="Kupfer D."/>
            <person name="Kwan H.S."/>
            <person name="Lomsadze A."/>
            <person name="Li W."/>
            <person name="Lilly W.W."/>
            <person name="Ma L.J."/>
            <person name="Mackey A.J."/>
            <person name="Manning G."/>
            <person name="Martin F."/>
            <person name="Muraguchi H."/>
            <person name="Natvig D.O."/>
            <person name="Palmerini H."/>
            <person name="Ramesh M.A."/>
            <person name="Rehmeyer C.J."/>
            <person name="Roe B.A."/>
            <person name="Shenoy N."/>
            <person name="Stanke M."/>
            <person name="Ter-Hovhannisyan V."/>
            <person name="Tunlid A."/>
            <person name="Velagapudi R."/>
            <person name="Vision T.J."/>
            <person name="Zeng Q."/>
            <person name="Zolan M.E."/>
            <person name="Pukkila P.J."/>
        </authorList>
    </citation>
    <scope>NUCLEOTIDE SEQUENCE [LARGE SCALE GENOMIC DNA]</scope>
    <source>
        <strain evidence="2">Okayama-7 / 130 / ATCC MYA-4618 / FGSC 9003</strain>
    </source>
</reference>
<gene>
    <name evidence="1" type="ORF">CC1G_14406</name>
</gene>
<accession>D6RMA2</accession>
<dbReference type="GeneID" id="9379868"/>
<comment type="caution">
    <text evidence="1">The sequence shown here is derived from an EMBL/GenBank/DDBJ whole genome shotgun (WGS) entry which is preliminary data.</text>
</comment>
<sequence>MPGSFIQFYRSPFIKIKVQLIEKGALGSGNECLKIRPFHHLRYEWPLMFPRR</sequence>
<evidence type="ECO:0000313" key="2">
    <source>
        <dbReference type="Proteomes" id="UP000001861"/>
    </source>
</evidence>
<dbReference type="InParanoid" id="D6RMA2"/>
<name>D6RMA2_COPC7</name>
<proteinExistence type="predicted"/>